<dbReference type="Proteomes" id="UP000526302">
    <property type="component" value="Unassembled WGS sequence"/>
</dbReference>
<protein>
    <submittedName>
        <fullName evidence="2">Uncharacterized protein</fullName>
    </submittedName>
</protein>
<feature type="region of interest" description="Disordered" evidence="1">
    <location>
        <begin position="1"/>
        <end position="31"/>
    </location>
</feature>
<evidence type="ECO:0000313" key="3">
    <source>
        <dbReference type="Proteomes" id="UP000526302"/>
    </source>
</evidence>
<sequence>MIPFFGKKEEKKETAETKTNKNEEENNADTNIGKYNEPCGLCSKAPTDKKWGGQYFHKKCLRKMKKMAKGMI</sequence>
<feature type="compositionally biased region" description="Basic and acidic residues" evidence="1">
    <location>
        <begin position="1"/>
        <end position="24"/>
    </location>
</feature>
<dbReference type="AlphaFoldDB" id="A0A7K4BZ72"/>
<accession>A0A7K4BZ72</accession>
<gene>
    <name evidence="2" type="ORF">GX950_01620</name>
</gene>
<comment type="caution">
    <text evidence="2">The sequence shown here is derived from an EMBL/GenBank/DDBJ whole genome shotgun (WGS) entry which is preliminary data.</text>
</comment>
<organism evidence="2 3">
    <name type="scientific">Candidatus Iainarchaeum sp</name>
    <dbReference type="NCBI Taxonomy" id="3101447"/>
    <lineage>
        <taxon>Archaea</taxon>
        <taxon>Candidatus Iainarchaeota</taxon>
        <taxon>Candidatus Iainarchaeia</taxon>
        <taxon>Candidatus Iainarchaeales</taxon>
        <taxon>Candidatus Iainarchaeaceae</taxon>
        <taxon>Candidatus Iainarchaeum</taxon>
    </lineage>
</organism>
<proteinExistence type="predicted"/>
<name>A0A7K4BZ72_9ARCH</name>
<evidence type="ECO:0000256" key="1">
    <source>
        <dbReference type="SAM" id="MobiDB-lite"/>
    </source>
</evidence>
<evidence type="ECO:0000313" key="2">
    <source>
        <dbReference type="EMBL" id="NMA44492.1"/>
    </source>
</evidence>
<dbReference type="EMBL" id="JAAZKV010000012">
    <property type="protein sequence ID" value="NMA44492.1"/>
    <property type="molecule type" value="Genomic_DNA"/>
</dbReference>
<reference evidence="2 3" key="1">
    <citation type="journal article" date="2020" name="Biotechnol. Biofuels">
        <title>New insights from the biogas microbiome by comprehensive genome-resolved metagenomics of nearly 1600 species originating from multiple anaerobic digesters.</title>
        <authorList>
            <person name="Campanaro S."/>
            <person name="Treu L."/>
            <person name="Rodriguez-R L.M."/>
            <person name="Kovalovszki A."/>
            <person name="Ziels R.M."/>
            <person name="Maus I."/>
            <person name="Zhu X."/>
            <person name="Kougias P.G."/>
            <person name="Basile A."/>
            <person name="Luo G."/>
            <person name="Schluter A."/>
            <person name="Konstantinidis K.T."/>
            <person name="Angelidaki I."/>
        </authorList>
    </citation>
    <scope>NUCLEOTIDE SEQUENCE [LARGE SCALE GENOMIC DNA]</scope>
    <source>
        <strain evidence="2">AS22ysBPME_79</strain>
    </source>
</reference>